<evidence type="ECO:0000313" key="1">
    <source>
        <dbReference type="EMBL" id="CAI9277284.1"/>
    </source>
</evidence>
<evidence type="ECO:0000313" key="2">
    <source>
        <dbReference type="Proteomes" id="UP001177003"/>
    </source>
</evidence>
<organism evidence="1 2">
    <name type="scientific">Lactuca saligna</name>
    <name type="common">Willowleaf lettuce</name>
    <dbReference type="NCBI Taxonomy" id="75948"/>
    <lineage>
        <taxon>Eukaryota</taxon>
        <taxon>Viridiplantae</taxon>
        <taxon>Streptophyta</taxon>
        <taxon>Embryophyta</taxon>
        <taxon>Tracheophyta</taxon>
        <taxon>Spermatophyta</taxon>
        <taxon>Magnoliopsida</taxon>
        <taxon>eudicotyledons</taxon>
        <taxon>Gunneridae</taxon>
        <taxon>Pentapetalae</taxon>
        <taxon>asterids</taxon>
        <taxon>campanulids</taxon>
        <taxon>Asterales</taxon>
        <taxon>Asteraceae</taxon>
        <taxon>Cichorioideae</taxon>
        <taxon>Cichorieae</taxon>
        <taxon>Lactucinae</taxon>
        <taxon>Lactuca</taxon>
    </lineage>
</organism>
<dbReference type="Proteomes" id="UP001177003">
    <property type="component" value="Chromosome 3"/>
</dbReference>
<dbReference type="EMBL" id="OX465079">
    <property type="protein sequence ID" value="CAI9277284.1"/>
    <property type="molecule type" value="Genomic_DNA"/>
</dbReference>
<accession>A0AA36DZB8</accession>
<keyword evidence="2" id="KW-1185">Reference proteome</keyword>
<reference evidence="1" key="1">
    <citation type="submission" date="2023-04" db="EMBL/GenBank/DDBJ databases">
        <authorList>
            <person name="Vijverberg K."/>
            <person name="Xiong W."/>
            <person name="Schranz E."/>
        </authorList>
    </citation>
    <scope>NUCLEOTIDE SEQUENCE</scope>
</reference>
<gene>
    <name evidence="1" type="ORF">LSALG_LOCUS17218</name>
</gene>
<protein>
    <submittedName>
        <fullName evidence="1">Uncharacterized protein</fullName>
    </submittedName>
</protein>
<dbReference type="AlphaFoldDB" id="A0AA36DZB8"/>
<sequence length="203" mass="23899">MGCYTSVSTTPIVIHSPTFDNIFNQPITSLFEFQSTDLPITHEEEEAQNDDENEFDGTFSNIEFDPEEENILDNMLLTRKQFRILNKKLNSLLQIQDGGGNKHSVSSLEVDIMLKRQENRVHEAIFDINRNNEKQVKAQSSNFAYDLKELKVVAKERHILFIQDVKKVREDVNFKLQELRKIWEKRLPFYDKIIHLFIRKLIS</sequence>
<name>A0AA36DZB8_LACSI</name>
<proteinExistence type="predicted"/>